<dbReference type="GO" id="GO:0002191">
    <property type="term" value="P:cap-dependent translational initiation"/>
    <property type="evidence" value="ECO:0007669"/>
    <property type="project" value="UniProtKB-UniRule"/>
</dbReference>
<organism evidence="11 12">
    <name type="scientific">Cercophora samala</name>
    <dbReference type="NCBI Taxonomy" id="330535"/>
    <lineage>
        <taxon>Eukaryota</taxon>
        <taxon>Fungi</taxon>
        <taxon>Dikarya</taxon>
        <taxon>Ascomycota</taxon>
        <taxon>Pezizomycotina</taxon>
        <taxon>Sordariomycetes</taxon>
        <taxon>Sordariomycetidae</taxon>
        <taxon>Sordariales</taxon>
        <taxon>Lasiosphaeriaceae</taxon>
        <taxon>Cercophora</taxon>
    </lineage>
</organism>
<dbReference type="GO" id="GO:0033290">
    <property type="term" value="C:eukaryotic 48S preinitiation complex"/>
    <property type="evidence" value="ECO:0007669"/>
    <property type="project" value="UniProtKB-UniRule"/>
</dbReference>
<protein>
    <recommendedName>
        <fullName evidence="8">Eukaryotic translation initiation factor 3 subunit D</fullName>
        <shortName evidence="8">eIF3d</shortName>
    </recommendedName>
</protein>
<feature type="compositionally biased region" description="Acidic residues" evidence="9">
    <location>
        <begin position="830"/>
        <end position="847"/>
    </location>
</feature>
<feature type="compositionally biased region" description="Basic and acidic residues" evidence="9">
    <location>
        <begin position="720"/>
        <end position="730"/>
    </location>
</feature>
<sequence>MAVPPPGESALVDLINSLPEHEGTWGPPITTETTLNGVPYAPFSKSDKLGRMADWTDNKDGRDGRGGRQQFNRNYRDQQVYGAGSASLFTPPVAEDEASFSVVSNVRDSTKTRFGRGAVFTRGRGGQRGGRGDARGGGGRQQFQRAGRGGQYGGGYDSRGGARGGGNARGGRRFGWKDYDKPARNRDASINIKPNWTLLEEIDYNRLSKLNLETDEGEDIDSYGFVNAYDRSYDKPPVKNSERKLLALDRAAYNVTTSVDPIIQELADKEEATIFATDSILSMLMCAPRSVYSWDIVIVRQGNKVFFDKRDNAALDMVTVNENAADAPLEASEGSKDSINQPTALAEEATYINHNFANQVVLEQHKVSMAHENPFYSPEESVPPASKAYKYRRFDLSTTEENPTYLIVRTELDAVQKSALNNENQFVTVHALNEFDSKAQGSGGGLDWRSKLVSQRGAVVATEMKNNSCKLARWTVQSILAKADVMKIGFVSRANPKTNDKHVILGVVGWKPKDFANQMNLQLSNGWGIVRTIADMVLQQPEGKYILVKDPNKNILRLYQVPAGSLDDEEEEVVEPIQEAEEISKAKPKTAATPKPKLKQKTITPNKPPGARMKVQPVSKGPKVKAKPNASILSYFKKTEDEELFIGGVKPEEEEQEEEEDIYGAEDYVKRPVEGEVVKEEEGGQEVRYNENGGSVKKRRLSPGLGEESRASSADTESTTAKREQKEARKPPAKKKKVPNPFLDDSSSDEEEDNDASDNDSTTPSRVRPTLAPAHPAETVCETSTGDRLTNGTRITNRDDRDQEREVKGKAPLLRHETSAANLTPNREPADEETAGMEEFGDEGFGEDFTGEELQAMRDMEEQALLEGYEEFGMDRRLDEEMMEACPICGGSLAGASEQVASEHVNACLDGNPTPLPQPKPPPTLEENKEVDGAEVGKRFAKAAVPRPGQANPFSLGEEKASAGSSGSAFAKLMSGHAEDTAWATAAAAENASRGMPAYKRTCPFYKIMPGFSICVDAFRYGAVEGCKAYFLSHFHSDHYIGLTANWSHGPIYCSKVTGSLVKTQLRTAAKYVVELEFDKTVPVPHTKGVTVTMIPANHCPGSSLFLFEKAMGGGKTHRILHCGDFRACQAHLEHPHLRPETVDAITGKTKHQKIDVCYLDTTYLNPKYSFPPQKDVISTCAEISSLLNQALISGDDKEWDSLLRRREGGAPSASVSKFFTASNDPPPPPSKPHPPTPPLNAFTALSGNNNNLQPSQKNRLLILCGTYSIGKERICVGIALALGSKIYASPYKLKIVNQLDDPELISLLTPNPQEAQVHLASLSDLNKENLLSYLEEHRRFGFARIVGFKPSGWNYRPPSLKSLNIKADMAPGSVPMEQLLYGKAWRSRFGKGDLIPMRGSTKEGVLLGVPYSEHSSFRELAIFVMGLRIGRVVPTVNVGSEQSRKRMKGWIDRWVGERGRLKGGRLEVQEGLDGKEEEEGVVYW</sequence>
<dbReference type="GO" id="GO:0001732">
    <property type="term" value="P:formation of cytoplasmic translation initiation complex"/>
    <property type="evidence" value="ECO:0007669"/>
    <property type="project" value="UniProtKB-UniRule"/>
</dbReference>
<dbReference type="GO" id="GO:0005852">
    <property type="term" value="C:eukaryotic translation initiation factor 3 complex"/>
    <property type="evidence" value="ECO:0007669"/>
    <property type="project" value="UniProtKB-UniRule"/>
</dbReference>
<comment type="similarity">
    <text evidence="8">Belongs to the eIF-3 subunit D family.</text>
</comment>
<dbReference type="GO" id="GO:0003743">
    <property type="term" value="F:translation initiation factor activity"/>
    <property type="evidence" value="ECO:0007669"/>
    <property type="project" value="UniProtKB-UniRule"/>
</dbReference>
<feature type="compositionally biased region" description="Basic and acidic residues" evidence="9">
    <location>
        <begin position="796"/>
        <end position="818"/>
    </location>
</feature>
<keyword evidence="6" id="KW-0234">DNA repair</keyword>
<dbReference type="Gene3D" id="3.60.15.10">
    <property type="entry name" value="Ribonuclease Z/Hydroxyacylglutathione hydrolase-like"/>
    <property type="match status" value="1"/>
</dbReference>
<feature type="compositionally biased region" description="Basic and acidic residues" evidence="9">
    <location>
        <begin position="51"/>
        <end position="66"/>
    </location>
</feature>
<evidence type="ECO:0000256" key="9">
    <source>
        <dbReference type="SAM" id="MobiDB-lite"/>
    </source>
</evidence>
<keyword evidence="3" id="KW-0227">DNA damage</keyword>
<feature type="region of interest" description="Disordered" evidence="9">
    <location>
        <begin position="647"/>
        <end position="847"/>
    </location>
</feature>
<feature type="region of interest" description="Disordered" evidence="9">
    <location>
        <begin position="1214"/>
        <end position="1240"/>
    </location>
</feature>
<feature type="compositionally biased region" description="Pro residues" evidence="9">
    <location>
        <begin position="1225"/>
        <end position="1239"/>
    </location>
</feature>
<dbReference type="PANTHER" id="PTHR12399">
    <property type="entry name" value="EUKARYOTIC TRANSLATION INITIATION FACTOR 3 SUBUNIT 7"/>
    <property type="match status" value="1"/>
</dbReference>
<feature type="region of interest" description="RNA gate" evidence="8">
    <location>
        <begin position="314"/>
        <end position="328"/>
    </location>
</feature>
<dbReference type="SUPFAM" id="SSF56281">
    <property type="entry name" value="Metallo-hydrolase/oxidoreductase"/>
    <property type="match status" value="1"/>
</dbReference>
<dbReference type="Pfam" id="PF07522">
    <property type="entry name" value="DRMBL"/>
    <property type="match status" value="1"/>
</dbReference>
<keyword evidence="4" id="KW-0694">RNA-binding</keyword>
<comment type="domain">
    <text evidence="8">The RNA gate region regulates mRNA cap recognition to prevent promiscuous mRNA-binding before assembly of eif3d into the full eukaryotic translation initiation factor 3 (eIF-3) complex.</text>
</comment>
<reference evidence="11" key="1">
    <citation type="submission" date="2023-06" db="EMBL/GenBank/DDBJ databases">
        <title>Genome-scale phylogeny and comparative genomics of the fungal order Sordariales.</title>
        <authorList>
            <consortium name="Lawrence Berkeley National Laboratory"/>
            <person name="Hensen N."/>
            <person name="Bonometti L."/>
            <person name="Westerberg I."/>
            <person name="Brannstrom I.O."/>
            <person name="Guillou S."/>
            <person name="Cros-Aarteil S."/>
            <person name="Calhoun S."/>
            <person name="Haridas S."/>
            <person name="Kuo A."/>
            <person name="Mondo S."/>
            <person name="Pangilinan J."/>
            <person name="Riley R."/>
            <person name="Labutti K."/>
            <person name="Andreopoulos B."/>
            <person name="Lipzen A."/>
            <person name="Chen C."/>
            <person name="Yanf M."/>
            <person name="Daum C."/>
            <person name="Ng V."/>
            <person name="Clum A."/>
            <person name="Steindorff A."/>
            <person name="Ohm R."/>
            <person name="Martin F."/>
            <person name="Silar P."/>
            <person name="Natvig D."/>
            <person name="Lalanne C."/>
            <person name="Gautier V."/>
            <person name="Ament-Velasquez S.L."/>
            <person name="Kruys A."/>
            <person name="Hutchinson M.I."/>
            <person name="Powell A.J."/>
            <person name="Barry K."/>
            <person name="Miller A.N."/>
            <person name="Grigoriev I.V."/>
            <person name="Debuchy R."/>
            <person name="Gladieux P."/>
            <person name="Thoren M.H."/>
            <person name="Johannesson H."/>
        </authorList>
    </citation>
    <scope>NUCLEOTIDE SEQUENCE</scope>
    <source>
        <strain evidence="11">CBS 307.81</strain>
    </source>
</reference>
<feature type="compositionally biased region" description="Polar residues" evidence="9">
    <location>
        <begin position="781"/>
        <end position="795"/>
    </location>
</feature>
<gene>
    <name evidence="11" type="ORF">QBC41DRAFT_360052</name>
</gene>
<feature type="region of interest" description="Disordered" evidence="9">
    <location>
        <begin position="51"/>
        <end position="70"/>
    </location>
</feature>
<evidence type="ECO:0000256" key="5">
    <source>
        <dbReference type="ARBA" id="ARBA00022917"/>
    </source>
</evidence>
<feature type="compositionally biased region" description="Gly residues" evidence="9">
    <location>
        <begin position="123"/>
        <end position="140"/>
    </location>
</feature>
<evidence type="ECO:0000256" key="6">
    <source>
        <dbReference type="ARBA" id="ARBA00023204"/>
    </source>
</evidence>
<evidence type="ECO:0000256" key="1">
    <source>
        <dbReference type="ARBA" id="ARBA00022490"/>
    </source>
</evidence>
<dbReference type="InterPro" id="IPR036866">
    <property type="entry name" value="RibonucZ/Hydroxyglut_hydro"/>
</dbReference>
<proteinExistence type="inferred from homology"/>
<dbReference type="InterPro" id="IPR007783">
    <property type="entry name" value="eIF3d"/>
</dbReference>
<dbReference type="GO" id="GO:0098808">
    <property type="term" value="F:mRNA cap binding"/>
    <property type="evidence" value="ECO:0007669"/>
    <property type="project" value="UniProtKB-UniRule"/>
</dbReference>
<keyword evidence="5 8" id="KW-0648">Protein biosynthesis</keyword>
<dbReference type="GO" id="GO:0006281">
    <property type="term" value="P:DNA repair"/>
    <property type="evidence" value="ECO:0007669"/>
    <property type="project" value="UniProtKB-KW"/>
</dbReference>
<comment type="subcellular location">
    <subcellularLocation>
        <location evidence="8">Cytoplasm</location>
    </subcellularLocation>
</comment>
<evidence type="ECO:0000256" key="3">
    <source>
        <dbReference type="ARBA" id="ARBA00022763"/>
    </source>
</evidence>
<dbReference type="FunFam" id="3.60.15.10:FF:000038">
    <property type="entry name" value="DNA cross-link repair protein pso2/snm1"/>
    <property type="match status" value="1"/>
</dbReference>
<dbReference type="CDD" id="cd16273">
    <property type="entry name" value="SNM1A-1C-like_MBL-fold"/>
    <property type="match status" value="1"/>
</dbReference>
<feature type="compositionally biased region" description="Acidic residues" evidence="9">
    <location>
        <begin position="746"/>
        <end position="758"/>
    </location>
</feature>
<keyword evidence="12" id="KW-1185">Reference proteome</keyword>
<evidence type="ECO:0000256" key="2">
    <source>
        <dbReference type="ARBA" id="ARBA00022540"/>
    </source>
</evidence>
<dbReference type="HAMAP" id="MF_03003">
    <property type="entry name" value="eIF3d"/>
    <property type="match status" value="1"/>
</dbReference>
<feature type="region of interest" description="Disordered" evidence="9">
    <location>
        <begin position="119"/>
        <end position="180"/>
    </location>
</feature>
<keyword evidence="7" id="KW-0539">Nucleus</keyword>
<comment type="function">
    <text evidence="8">mRNA cap-binding component of the eukaryotic translation initiation factor 3 (eIF-3) complex, which is involved in protein synthesis of a specialized repertoire of mRNAs and, together with other initiation factors, stimulates binding of mRNA and methionyl-tRNAi to the 40S ribosome. The eIF-3 complex specifically targets and initiates translation of a subset of mRNAs involved in cell proliferation. In the eIF-3 complex, eif3d specifically recognizes and binds the 7-methylguanosine cap of a subset of mRNAs.</text>
</comment>
<evidence type="ECO:0000259" key="10">
    <source>
        <dbReference type="Pfam" id="PF07522"/>
    </source>
</evidence>
<evidence type="ECO:0000256" key="8">
    <source>
        <dbReference type="HAMAP-Rule" id="MF_03003"/>
    </source>
</evidence>
<dbReference type="GO" id="GO:0016282">
    <property type="term" value="C:eukaryotic 43S preinitiation complex"/>
    <property type="evidence" value="ECO:0007669"/>
    <property type="project" value="UniProtKB-UniRule"/>
</dbReference>
<dbReference type="Pfam" id="PF05091">
    <property type="entry name" value="eIF-3_zeta"/>
    <property type="match status" value="1"/>
</dbReference>
<evidence type="ECO:0000256" key="7">
    <source>
        <dbReference type="ARBA" id="ARBA00023242"/>
    </source>
</evidence>
<feature type="compositionally biased region" description="Acidic residues" evidence="9">
    <location>
        <begin position="652"/>
        <end position="664"/>
    </location>
</feature>
<evidence type="ECO:0000313" key="11">
    <source>
        <dbReference type="EMBL" id="KAK0660818.1"/>
    </source>
</evidence>
<accession>A0AA40D529</accession>
<name>A0AA40D529_9PEZI</name>
<feature type="compositionally biased region" description="Gly residues" evidence="9">
    <location>
        <begin position="147"/>
        <end position="169"/>
    </location>
</feature>
<dbReference type="EMBL" id="JAULSY010000161">
    <property type="protein sequence ID" value="KAK0660818.1"/>
    <property type="molecule type" value="Genomic_DNA"/>
</dbReference>
<dbReference type="PANTHER" id="PTHR12399:SF0">
    <property type="entry name" value="EUKARYOTIC TRANSLATION INITIATION FACTOR 3 SUBUNIT D"/>
    <property type="match status" value="1"/>
</dbReference>
<keyword evidence="2 8" id="KW-0396">Initiation factor</keyword>
<comment type="subunit">
    <text evidence="8">Component of the eukaryotic translation initiation factor 3 (eIF-3) complex.</text>
</comment>
<feature type="domain" description="DNA repair metallo-beta-lactamase" evidence="10">
    <location>
        <begin position="1304"/>
        <end position="1440"/>
    </location>
</feature>
<dbReference type="Proteomes" id="UP001174997">
    <property type="component" value="Unassembled WGS sequence"/>
</dbReference>
<evidence type="ECO:0000256" key="4">
    <source>
        <dbReference type="ARBA" id="ARBA00022884"/>
    </source>
</evidence>
<dbReference type="Gene3D" id="3.40.50.12650">
    <property type="match status" value="1"/>
</dbReference>
<feature type="region of interest" description="Disordered" evidence="9">
    <location>
        <begin position="583"/>
        <end position="626"/>
    </location>
</feature>
<feature type="compositionally biased region" description="Basic and acidic residues" evidence="9">
    <location>
        <begin position="667"/>
        <end position="682"/>
    </location>
</feature>
<evidence type="ECO:0000313" key="12">
    <source>
        <dbReference type="Proteomes" id="UP001174997"/>
    </source>
</evidence>
<keyword evidence="1 8" id="KW-0963">Cytoplasm</keyword>
<comment type="caution">
    <text evidence="11">The sequence shown here is derived from an EMBL/GenBank/DDBJ whole genome shotgun (WGS) entry which is preliminary data.</text>
</comment>
<feature type="compositionally biased region" description="Polar residues" evidence="9">
    <location>
        <begin position="1214"/>
        <end position="1224"/>
    </location>
</feature>
<dbReference type="InterPro" id="IPR011084">
    <property type="entry name" value="DRMBL"/>
</dbReference>